<protein>
    <submittedName>
        <fullName evidence="2">Uncharacterized protein</fullName>
    </submittedName>
</protein>
<keyword evidence="3" id="KW-1185">Reference proteome</keyword>
<accession>A0A7J9CER2</accession>
<evidence type="ECO:0000313" key="3">
    <source>
        <dbReference type="Proteomes" id="UP000593579"/>
    </source>
</evidence>
<dbReference type="Proteomes" id="UP000593579">
    <property type="component" value="Unassembled WGS sequence"/>
</dbReference>
<dbReference type="EMBL" id="JABEZY010000009">
    <property type="protein sequence ID" value="MBA0747003.1"/>
    <property type="molecule type" value="Genomic_DNA"/>
</dbReference>
<dbReference type="AlphaFoldDB" id="A0A7J9CER2"/>
<comment type="caution">
    <text evidence="2">The sequence shown here is derived from an EMBL/GenBank/DDBJ whole genome shotgun (WGS) entry which is preliminary data.</text>
</comment>
<proteinExistence type="predicted"/>
<evidence type="ECO:0000313" key="2">
    <source>
        <dbReference type="EMBL" id="MBA0747003.1"/>
    </source>
</evidence>
<feature type="region of interest" description="Disordered" evidence="1">
    <location>
        <begin position="1"/>
        <end position="29"/>
    </location>
</feature>
<name>A0A7J9CER2_GOSGO</name>
<reference evidence="2 3" key="1">
    <citation type="journal article" date="2019" name="Genome Biol. Evol.">
        <title>Insights into the evolution of the New World diploid cottons (Gossypium, subgenus Houzingenia) based on genome sequencing.</title>
        <authorList>
            <person name="Grover C.E."/>
            <person name="Arick M.A. 2nd"/>
            <person name="Thrash A."/>
            <person name="Conover J.L."/>
            <person name="Sanders W.S."/>
            <person name="Peterson D.G."/>
            <person name="Frelichowski J.E."/>
            <person name="Scheffler J.A."/>
            <person name="Scheffler B.E."/>
            <person name="Wendel J.F."/>
        </authorList>
    </citation>
    <scope>NUCLEOTIDE SEQUENCE [LARGE SCALE GENOMIC DNA]</scope>
    <source>
        <strain evidence="2">5</strain>
        <tissue evidence="2">Leaf</tissue>
    </source>
</reference>
<feature type="non-terminal residue" evidence="2">
    <location>
        <position position="52"/>
    </location>
</feature>
<dbReference type="OrthoDB" id="971474at2759"/>
<gene>
    <name evidence="2" type="ORF">Gogos_009473</name>
</gene>
<sequence>MGQATKKVRRRTDPSPDMDDPIVDENGQKIEDVGVDKLSYKSMLMGTSSYVY</sequence>
<feature type="compositionally biased region" description="Basic residues" evidence="1">
    <location>
        <begin position="1"/>
        <end position="10"/>
    </location>
</feature>
<organism evidence="2 3">
    <name type="scientific">Gossypium gossypioides</name>
    <name type="common">Mexican cotton</name>
    <name type="synonym">Selera gossypioides</name>
    <dbReference type="NCBI Taxonomy" id="34282"/>
    <lineage>
        <taxon>Eukaryota</taxon>
        <taxon>Viridiplantae</taxon>
        <taxon>Streptophyta</taxon>
        <taxon>Embryophyta</taxon>
        <taxon>Tracheophyta</taxon>
        <taxon>Spermatophyta</taxon>
        <taxon>Magnoliopsida</taxon>
        <taxon>eudicotyledons</taxon>
        <taxon>Gunneridae</taxon>
        <taxon>Pentapetalae</taxon>
        <taxon>rosids</taxon>
        <taxon>malvids</taxon>
        <taxon>Malvales</taxon>
        <taxon>Malvaceae</taxon>
        <taxon>Malvoideae</taxon>
        <taxon>Gossypium</taxon>
    </lineage>
</organism>
<evidence type="ECO:0000256" key="1">
    <source>
        <dbReference type="SAM" id="MobiDB-lite"/>
    </source>
</evidence>